<protein>
    <submittedName>
        <fullName evidence="2">Uncharacterized protein</fullName>
    </submittedName>
</protein>
<feature type="compositionally biased region" description="Low complexity" evidence="1">
    <location>
        <begin position="41"/>
        <end position="50"/>
    </location>
</feature>
<dbReference type="RefSeq" id="WP_201329259.1">
    <property type="nucleotide sequence ID" value="NZ_HG764815.1"/>
</dbReference>
<keyword evidence="3" id="KW-1185">Reference proteome</keyword>
<gene>
    <name evidence="2" type="ORF">BN11_1960015</name>
</gene>
<feature type="region of interest" description="Disordered" evidence="1">
    <location>
        <begin position="1"/>
        <end position="93"/>
    </location>
</feature>
<dbReference type="EMBL" id="CAJA01000108">
    <property type="protein sequence ID" value="CCH72767.1"/>
    <property type="molecule type" value="Genomic_DNA"/>
</dbReference>
<dbReference type="STRING" id="1193182.BN11_1960015"/>
<comment type="caution">
    <text evidence="2">The sequence shown here is derived from an EMBL/GenBank/DDBJ whole genome shotgun (WGS) entry which is preliminary data.</text>
</comment>
<reference evidence="2 3" key="1">
    <citation type="journal article" date="2013" name="ISME J.">
        <title>A metabolic model for members of the genus Tetrasphaera involved in enhanced biological phosphorus removal.</title>
        <authorList>
            <person name="Kristiansen R."/>
            <person name="Nguyen H.T.T."/>
            <person name="Saunders A.M."/>
            <person name="Nielsen J.L."/>
            <person name="Wimmer R."/>
            <person name="Le V.Q."/>
            <person name="McIlroy S.J."/>
            <person name="Petrovski S."/>
            <person name="Seviour R.J."/>
            <person name="Calteau A."/>
            <person name="Nielsen K.L."/>
            <person name="Nielsen P.H."/>
        </authorList>
    </citation>
    <scope>NUCLEOTIDE SEQUENCE [LARGE SCALE GENOMIC DNA]</scope>
    <source>
        <strain evidence="2 3">Ben110</strain>
    </source>
</reference>
<dbReference type="AlphaFoldDB" id="W6JUX9"/>
<evidence type="ECO:0000313" key="3">
    <source>
        <dbReference type="Proteomes" id="UP000035763"/>
    </source>
</evidence>
<accession>W6JUX9</accession>
<name>W6JUX9_9MICO</name>
<proteinExistence type="predicted"/>
<organism evidence="2 3">
    <name type="scientific">Nostocoides australiense Ben110</name>
    <dbReference type="NCBI Taxonomy" id="1193182"/>
    <lineage>
        <taxon>Bacteria</taxon>
        <taxon>Bacillati</taxon>
        <taxon>Actinomycetota</taxon>
        <taxon>Actinomycetes</taxon>
        <taxon>Micrococcales</taxon>
        <taxon>Intrasporangiaceae</taxon>
        <taxon>Nostocoides</taxon>
    </lineage>
</organism>
<evidence type="ECO:0000256" key="1">
    <source>
        <dbReference type="SAM" id="MobiDB-lite"/>
    </source>
</evidence>
<evidence type="ECO:0000313" key="2">
    <source>
        <dbReference type="EMBL" id="CCH72767.1"/>
    </source>
</evidence>
<dbReference type="Proteomes" id="UP000035763">
    <property type="component" value="Unassembled WGS sequence"/>
</dbReference>
<sequence length="206" mass="21922">MTTSGTGSAREIPPGRLSNFEDVPDVEGAPTPLLPPRRPSKSTSARTSTNRTRKSTERPVRAAEPATTDPRPDQPSAAPIAPEGALKGPEDKVRPSNVHIPIALLEPLVAKCKTDGLSHGEVIIVAIENAHPRLKDLIHPAATAGGGLFASRRSRASRKTDGPLTPLNYRLREADFATLDQLVDEFGASSRGHLITAALSDYFGDN</sequence>